<comment type="caution">
    <text evidence="2">The sequence shown here is derived from an EMBL/GenBank/DDBJ whole genome shotgun (WGS) entry which is preliminary data.</text>
</comment>
<reference evidence="2 3" key="1">
    <citation type="submission" date="2020-08" db="EMBL/GenBank/DDBJ databases">
        <title>Genomic Encyclopedia of Type Strains, Phase IV (KMG-IV): sequencing the most valuable type-strain genomes for metagenomic binning, comparative biology and taxonomic classification.</title>
        <authorList>
            <person name="Goeker M."/>
        </authorList>
    </citation>
    <scope>NUCLEOTIDE SEQUENCE [LARGE SCALE GENOMIC DNA]</scope>
    <source>
        <strain evidence="2 3">DSM 23562</strain>
    </source>
</reference>
<organism evidence="2 3">
    <name type="scientific">Armatimonas rosea</name>
    <dbReference type="NCBI Taxonomy" id="685828"/>
    <lineage>
        <taxon>Bacteria</taxon>
        <taxon>Bacillati</taxon>
        <taxon>Armatimonadota</taxon>
        <taxon>Armatimonadia</taxon>
        <taxon>Armatimonadales</taxon>
        <taxon>Armatimonadaceae</taxon>
        <taxon>Armatimonas</taxon>
    </lineage>
</organism>
<evidence type="ECO:0000256" key="1">
    <source>
        <dbReference type="SAM" id="MobiDB-lite"/>
    </source>
</evidence>
<name>A0A7W9W7K5_ARMRO</name>
<evidence type="ECO:0000313" key="3">
    <source>
        <dbReference type="Proteomes" id="UP000520814"/>
    </source>
</evidence>
<dbReference type="Pfam" id="PF08811">
    <property type="entry name" value="DUF1800"/>
    <property type="match status" value="1"/>
</dbReference>
<gene>
    <name evidence="2" type="ORF">HNQ39_004385</name>
</gene>
<keyword evidence="3" id="KW-1185">Reference proteome</keyword>
<dbReference type="InterPro" id="IPR014917">
    <property type="entry name" value="DUF1800"/>
</dbReference>
<dbReference type="PROSITE" id="PS51257">
    <property type="entry name" value="PROKAR_LIPOPROTEIN"/>
    <property type="match status" value="1"/>
</dbReference>
<dbReference type="AlphaFoldDB" id="A0A7W9W7K5"/>
<dbReference type="EMBL" id="JACHGW010000004">
    <property type="protein sequence ID" value="MBB6052564.1"/>
    <property type="molecule type" value="Genomic_DNA"/>
</dbReference>
<protein>
    <submittedName>
        <fullName evidence="2">Uncharacterized protein (DUF1800 family)</fullName>
    </submittedName>
</protein>
<feature type="compositionally biased region" description="Basic and acidic residues" evidence="1">
    <location>
        <begin position="21"/>
        <end position="42"/>
    </location>
</feature>
<accession>A0A7W9W7K5</accession>
<dbReference type="Proteomes" id="UP000520814">
    <property type="component" value="Unassembled WGS sequence"/>
</dbReference>
<evidence type="ECO:0000313" key="2">
    <source>
        <dbReference type="EMBL" id="MBB6052564.1"/>
    </source>
</evidence>
<feature type="region of interest" description="Disordered" evidence="1">
    <location>
        <begin position="20"/>
        <end position="54"/>
    </location>
</feature>
<sequence length="492" mass="54793">MKRRALLLGAGLASAALTGCRSEKSGEGPLREALRDLRDPRPRVRTSPRPPLRPIGDAQLLNRAAFGRSLQDLESLERLGKDAWLAEQLKAPTHDDDESLALRWRLNGLEVFRTPAYELRDTPQKMVLEQLSRSAILRATYSKWQLRERLCDFWANHLNIYARKVYSAPHRNNVSAELMYLLPTDLKTVVRANALGRVHDVIGASMKSSAMLGYLDQQVSDARHPNENYARELLELHTLGVDGGYSQRDVMEVARCLTGWTIEDRFLSGRKLTDGLSHRQTGAVYFDPHRHDDGEKVVLGEKIPAGGGESDATRVLEIVLKHPSAARFLSRKLVHYFYGDDAQAEALTAKVGETYTKTDGSIRAMVETLLKSPELEHAPPILKRPFDFTVSALRATNALTDGSQGVQEHLTRMGQPLYEWPMPDGYPEKTQAWTGSLLARWNFANALTSGGVAATQVDQEAASTLLAPLPAFSGKPEERLALALSSPEFQWR</sequence>
<proteinExistence type="predicted"/>
<dbReference type="RefSeq" id="WP_184201823.1">
    <property type="nucleotide sequence ID" value="NZ_JACHGW010000004.1"/>
</dbReference>